<dbReference type="Proteomes" id="UP000026962">
    <property type="component" value="Chromosome 11"/>
</dbReference>
<reference evidence="1" key="2">
    <citation type="submission" date="2018-05" db="EMBL/GenBank/DDBJ databases">
        <title>OpunRS2 (Oryza punctata Reference Sequence Version 2).</title>
        <authorList>
            <person name="Zhang J."/>
            <person name="Kudrna D."/>
            <person name="Lee S."/>
            <person name="Talag J."/>
            <person name="Welchert J."/>
            <person name="Wing R.A."/>
        </authorList>
    </citation>
    <scope>NUCLEOTIDE SEQUENCE [LARGE SCALE GENOMIC DNA]</scope>
</reference>
<dbReference type="AlphaFoldDB" id="A0A0E0MBW1"/>
<dbReference type="EnsemblPlants" id="OPUNC11G01280.1">
    <property type="protein sequence ID" value="OPUNC11G01280.1"/>
    <property type="gene ID" value="OPUNC11G01280"/>
</dbReference>
<organism evidence="1">
    <name type="scientific">Oryza punctata</name>
    <name type="common">Red rice</name>
    <dbReference type="NCBI Taxonomy" id="4537"/>
    <lineage>
        <taxon>Eukaryota</taxon>
        <taxon>Viridiplantae</taxon>
        <taxon>Streptophyta</taxon>
        <taxon>Embryophyta</taxon>
        <taxon>Tracheophyta</taxon>
        <taxon>Spermatophyta</taxon>
        <taxon>Magnoliopsida</taxon>
        <taxon>Liliopsida</taxon>
        <taxon>Poales</taxon>
        <taxon>Poaceae</taxon>
        <taxon>BOP clade</taxon>
        <taxon>Oryzoideae</taxon>
        <taxon>Oryzeae</taxon>
        <taxon>Oryzinae</taxon>
        <taxon>Oryza</taxon>
    </lineage>
</organism>
<name>A0A0E0MBW1_ORYPU</name>
<dbReference type="Gramene" id="OPUNC11G01280.1">
    <property type="protein sequence ID" value="OPUNC11G01280.1"/>
    <property type="gene ID" value="OPUNC11G01280"/>
</dbReference>
<proteinExistence type="predicted"/>
<keyword evidence="2" id="KW-1185">Reference proteome</keyword>
<evidence type="ECO:0000313" key="2">
    <source>
        <dbReference type="Proteomes" id="UP000026962"/>
    </source>
</evidence>
<protein>
    <submittedName>
        <fullName evidence="1">Uncharacterized protein</fullName>
    </submittedName>
</protein>
<evidence type="ECO:0000313" key="1">
    <source>
        <dbReference type="EnsemblPlants" id="OPUNC11G01280.1"/>
    </source>
</evidence>
<accession>A0A0E0MBW1</accession>
<dbReference type="OMA" id="IPDEYHR"/>
<reference evidence="1" key="1">
    <citation type="submission" date="2015-04" db="UniProtKB">
        <authorList>
            <consortium name="EnsemblPlants"/>
        </authorList>
    </citation>
    <scope>IDENTIFICATION</scope>
</reference>
<sequence length="155" mass="18160">MGEKRRLTPPRFERVSMTKKMKMTEDEDEVLLAYRSRDEEDGKRRKKVVKRLGKEEVERLLSVKKLTEPTLSEEVMASPFLPDEVRELLLRAVRVLRASAARIHEDKELIRAQFKAKGYVDVLNEVVVDDDDDMETEMHPVQLHHHPNIISLIYP</sequence>
<dbReference type="HOGENOM" id="CLU_152203_0_0_1"/>